<keyword evidence="2" id="KW-1185">Reference proteome</keyword>
<evidence type="ECO:0000313" key="1">
    <source>
        <dbReference type="EMBL" id="MDJ1129845.1"/>
    </source>
</evidence>
<dbReference type="EMBL" id="JASJEX010000003">
    <property type="protein sequence ID" value="MDJ1129845.1"/>
    <property type="molecule type" value="Genomic_DNA"/>
</dbReference>
<reference evidence="1" key="1">
    <citation type="submission" date="2023-05" db="EMBL/GenBank/DDBJ databases">
        <title>[olsenella] sp. nov., isolated from a pig farm feces dump.</title>
        <authorList>
            <person name="Chang Y.-H."/>
        </authorList>
    </citation>
    <scope>NUCLEOTIDE SEQUENCE</scope>
    <source>
        <strain evidence="1">YH-ols2217</strain>
    </source>
</reference>
<dbReference type="RefSeq" id="WP_283722782.1">
    <property type="nucleotide sequence ID" value="NZ_JASJEX010000003.1"/>
</dbReference>
<comment type="caution">
    <text evidence="1">The sequence shown here is derived from an EMBL/GenBank/DDBJ whole genome shotgun (WGS) entry which is preliminary data.</text>
</comment>
<organism evidence="1 2">
    <name type="scientific">Kribbibacterium absianum</name>
    <dbReference type="NCBI Taxonomy" id="3044210"/>
    <lineage>
        <taxon>Bacteria</taxon>
        <taxon>Bacillati</taxon>
        <taxon>Actinomycetota</taxon>
        <taxon>Coriobacteriia</taxon>
        <taxon>Coriobacteriales</taxon>
        <taxon>Kribbibacteriaceae</taxon>
        <taxon>Kribbibacterium</taxon>
    </lineage>
</organism>
<protein>
    <recommendedName>
        <fullName evidence="3">RNase H-like HicB family nuclease</fullName>
    </recommendedName>
</protein>
<evidence type="ECO:0008006" key="3">
    <source>
        <dbReference type="Google" id="ProtNLM"/>
    </source>
</evidence>
<proteinExistence type="predicted"/>
<gene>
    <name evidence="1" type="ORF">QJ043_07120</name>
</gene>
<dbReference type="Proteomes" id="UP001431693">
    <property type="component" value="Unassembled WGS sequence"/>
</dbReference>
<name>A0ABT6ZLB1_9ACTN</name>
<sequence length="217" mass="23828">MIYVCELEIVEKPDGCFEGMLFGADETIKASSTKQVLERAVALIQEEVTWDLLRGLWDTRFPLGNQPVAGGRVITVATDVTVDTIPMVTVGQAAAMLRMDPADIELLCDVHVLGLWSVGQTLVDRRSVEEVLSDSFFSPRTLSLIVSAARALFADEGLNRTVAEEWLGDVVAEWRRGERAGLRLDVIRREILDRMDGADLLEADISAGDRRGDLVAG</sequence>
<accession>A0ABT6ZLB1</accession>
<evidence type="ECO:0000313" key="2">
    <source>
        <dbReference type="Proteomes" id="UP001431693"/>
    </source>
</evidence>